<accession>A0AAD2D007</accession>
<reference evidence="3" key="1">
    <citation type="submission" date="2023-08" db="EMBL/GenBank/DDBJ databases">
        <authorList>
            <person name="Audoor S."/>
            <person name="Bilcke G."/>
        </authorList>
    </citation>
    <scope>NUCLEOTIDE SEQUENCE</scope>
</reference>
<gene>
    <name evidence="2" type="ORF">CYCCA115_LOCUS9200</name>
    <name evidence="3" type="ORF">CYCCA115_LOCUS9205</name>
</gene>
<dbReference type="EMBL" id="CAKOGP040001324">
    <property type="protein sequence ID" value="CAJ1945059.1"/>
    <property type="molecule type" value="Genomic_DNA"/>
</dbReference>
<feature type="compositionally biased region" description="Polar residues" evidence="1">
    <location>
        <begin position="102"/>
        <end position="113"/>
    </location>
</feature>
<comment type="caution">
    <text evidence="3">The sequence shown here is derived from an EMBL/GenBank/DDBJ whole genome shotgun (WGS) entry which is preliminary data.</text>
</comment>
<name>A0AAD2D007_9STRA</name>
<dbReference type="EMBL" id="CAKOGP040001324">
    <property type="protein sequence ID" value="CAJ1945054.1"/>
    <property type="molecule type" value="Genomic_DNA"/>
</dbReference>
<dbReference type="AlphaFoldDB" id="A0AAD2D007"/>
<feature type="region of interest" description="Disordered" evidence="1">
    <location>
        <begin position="62"/>
        <end position="113"/>
    </location>
</feature>
<organism evidence="3 4">
    <name type="scientific">Cylindrotheca closterium</name>
    <dbReference type="NCBI Taxonomy" id="2856"/>
    <lineage>
        <taxon>Eukaryota</taxon>
        <taxon>Sar</taxon>
        <taxon>Stramenopiles</taxon>
        <taxon>Ochrophyta</taxon>
        <taxon>Bacillariophyta</taxon>
        <taxon>Bacillariophyceae</taxon>
        <taxon>Bacillariophycidae</taxon>
        <taxon>Bacillariales</taxon>
        <taxon>Bacillariaceae</taxon>
        <taxon>Cylindrotheca</taxon>
    </lineage>
</organism>
<evidence type="ECO:0000313" key="3">
    <source>
        <dbReference type="EMBL" id="CAJ1945059.1"/>
    </source>
</evidence>
<protein>
    <submittedName>
        <fullName evidence="3">Uncharacterized protein</fullName>
    </submittedName>
</protein>
<evidence type="ECO:0000313" key="4">
    <source>
        <dbReference type="Proteomes" id="UP001295423"/>
    </source>
</evidence>
<evidence type="ECO:0000313" key="2">
    <source>
        <dbReference type="EMBL" id="CAJ1945054.1"/>
    </source>
</evidence>
<evidence type="ECO:0000256" key="1">
    <source>
        <dbReference type="SAM" id="MobiDB-lite"/>
    </source>
</evidence>
<feature type="compositionally biased region" description="Polar residues" evidence="1">
    <location>
        <begin position="73"/>
        <end position="86"/>
    </location>
</feature>
<proteinExistence type="predicted"/>
<keyword evidence="4" id="KW-1185">Reference proteome</keyword>
<sequence length="113" mass="12304">MKRISAIWLTAPFLMTNADPGMIQGHRRLRRHAHAHAHSVHIPTYSIDEAEEFVVRTLHSQGFSIAHSPEPTTPSGSNDTPSQQPTRVVGSNDHDSSGSNDMPSQQPTSGLDA</sequence>
<dbReference type="Proteomes" id="UP001295423">
    <property type="component" value="Unassembled WGS sequence"/>
</dbReference>